<gene>
    <name evidence="2" type="ORF">G7K_5490-t1</name>
</gene>
<organism evidence="2 3">
    <name type="scientific">Saitoella complicata (strain BCRC 22490 / CBS 7301 / JCM 7358 / NBRC 10748 / NRRL Y-17804)</name>
    <dbReference type="NCBI Taxonomy" id="698492"/>
    <lineage>
        <taxon>Eukaryota</taxon>
        <taxon>Fungi</taxon>
        <taxon>Dikarya</taxon>
        <taxon>Ascomycota</taxon>
        <taxon>Taphrinomycotina</taxon>
        <taxon>Taphrinomycotina incertae sedis</taxon>
        <taxon>Saitoella</taxon>
    </lineage>
</organism>
<comment type="caution">
    <text evidence="2">The sequence shown here is derived from an EMBL/GenBank/DDBJ whole genome shotgun (WGS) entry which is preliminary data.</text>
</comment>
<reference evidence="2 3" key="1">
    <citation type="journal article" date="2011" name="J. Gen. Appl. Microbiol.">
        <title>Draft genome sequencing of the enigmatic yeast Saitoella complicata.</title>
        <authorList>
            <person name="Nishida H."/>
            <person name="Hamamoto M."/>
            <person name="Sugiyama J."/>
        </authorList>
    </citation>
    <scope>NUCLEOTIDE SEQUENCE [LARGE SCALE GENOMIC DNA]</scope>
    <source>
        <strain evidence="2 3">NRRL Y-17804</strain>
    </source>
</reference>
<sequence>MKNGVRKQRNVMKGRKGNARLNAWIVGISAHHPARHAVHLRNPHTLSLARSNDGRYTDGEPSRRTTSERRAKRPTSLPQPRHRSTRPRQAQQRCRLPRRLDLFGWIHEHCVGAD</sequence>
<feature type="compositionally biased region" description="Basic and acidic residues" evidence="1">
    <location>
        <begin position="52"/>
        <end position="69"/>
    </location>
</feature>
<name>A0A0E9NNL6_SAICN</name>
<dbReference type="Proteomes" id="UP000033140">
    <property type="component" value="Unassembled WGS sequence"/>
</dbReference>
<dbReference type="EMBL" id="BACD03000045">
    <property type="protein sequence ID" value="GAO51388.1"/>
    <property type="molecule type" value="Genomic_DNA"/>
</dbReference>
<feature type="region of interest" description="Disordered" evidence="1">
    <location>
        <begin position="40"/>
        <end position="95"/>
    </location>
</feature>
<dbReference type="AlphaFoldDB" id="A0A0E9NNL6"/>
<reference evidence="2 3" key="3">
    <citation type="journal article" date="2015" name="Genome Announc.">
        <title>Draft Genome Sequence of the Archiascomycetous Yeast Saitoella complicata.</title>
        <authorList>
            <person name="Yamauchi K."/>
            <person name="Kondo S."/>
            <person name="Hamamoto M."/>
            <person name="Takahashi Y."/>
            <person name="Ogura Y."/>
            <person name="Hayashi T."/>
            <person name="Nishida H."/>
        </authorList>
    </citation>
    <scope>NUCLEOTIDE SEQUENCE [LARGE SCALE GENOMIC DNA]</scope>
    <source>
        <strain evidence="2 3">NRRL Y-17804</strain>
    </source>
</reference>
<keyword evidence="3" id="KW-1185">Reference proteome</keyword>
<evidence type="ECO:0000313" key="3">
    <source>
        <dbReference type="Proteomes" id="UP000033140"/>
    </source>
</evidence>
<accession>A0A0E9NNL6</accession>
<reference evidence="2 3" key="2">
    <citation type="journal article" date="2014" name="J. Gen. Appl. Microbiol.">
        <title>The early diverging ascomycetous budding yeast Saitoella complicata has three histone deacetylases belonging to the Clr6, Hos2, and Rpd3 lineages.</title>
        <authorList>
            <person name="Nishida H."/>
            <person name="Matsumoto T."/>
            <person name="Kondo S."/>
            <person name="Hamamoto M."/>
            <person name="Yoshikawa H."/>
        </authorList>
    </citation>
    <scope>NUCLEOTIDE SEQUENCE [LARGE SCALE GENOMIC DNA]</scope>
    <source>
        <strain evidence="2 3">NRRL Y-17804</strain>
    </source>
</reference>
<proteinExistence type="predicted"/>
<protein>
    <submittedName>
        <fullName evidence="2">Uncharacterized protein</fullName>
    </submittedName>
</protein>
<evidence type="ECO:0000256" key="1">
    <source>
        <dbReference type="SAM" id="MobiDB-lite"/>
    </source>
</evidence>
<evidence type="ECO:0000313" key="2">
    <source>
        <dbReference type="EMBL" id="GAO51388.1"/>
    </source>
</evidence>